<dbReference type="InterPro" id="IPR014284">
    <property type="entry name" value="RNA_pol_sigma-70_dom"/>
</dbReference>
<dbReference type="SUPFAM" id="SSF88946">
    <property type="entry name" value="Sigma2 domain of RNA polymerase sigma factors"/>
    <property type="match status" value="1"/>
</dbReference>
<dbReference type="NCBIfam" id="TIGR02937">
    <property type="entry name" value="sigma70-ECF"/>
    <property type="match status" value="1"/>
</dbReference>
<protein>
    <submittedName>
        <fullName evidence="4">Sigma-70 family RNA polymerase sigma factor</fullName>
    </submittedName>
</protein>
<dbReference type="Pfam" id="PF11790">
    <property type="entry name" value="Glyco_hydro_cc"/>
    <property type="match status" value="1"/>
</dbReference>
<dbReference type="EMBL" id="JBHSRF010000029">
    <property type="protein sequence ID" value="MFC6083477.1"/>
    <property type="molecule type" value="Genomic_DNA"/>
</dbReference>
<dbReference type="PANTHER" id="PTHR34154:SF3">
    <property type="entry name" value="ALKALI-SENSITIVE LINKAGE PROTEIN 1"/>
    <property type="match status" value="1"/>
</dbReference>
<dbReference type="InterPro" id="IPR013325">
    <property type="entry name" value="RNA_pol_sigma_r2"/>
</dbReference>
<dbReference type="InterPro" id="IPR017853">
    <property type="entry name" value="GH"/>
</dbReference>
<dbReference type="InterPro" id="IPR053183">
    <property type="entry name" value="ASL1"/>
</dbReference>
<reference evidence="5" key="1">
    <citation type="journal article" date="2019" name="Int. J. Syst. Evol. Microbiol.">
        <title>The Global Catalogue of Microorganisms (GCM) 10K type strain sequencing project: providing services to taxonomists for standard genome sequencing and annotation.</title>
        <authorList>
            <consortium name="The Broad Institute Genomics Platform"/>
            <consortium name="The Broad Institute Genome Sequencing Center for Infectious Disease"/>
            <person name="Wu L."/>
            <person name="Ma J."/>
        </authorList>
    </citation>
    <scope>NUCLEOTIDE SEQUENCE [LARGE SCALE GENOMIC DNA]</scope>
    <source>
        <strain evidence="5">JCM 30346</strain>
    </source>
</reference>
<evidence type="ECO:0000313" key="5">
    <source>
        <dbReference type="Proteomes" id="UP001596137"/>
    </source>
</evidence>
<evidence type="ECO:0000313" key="4">
    <source>
        <dbReference type="EMBL" id="MFC6083477.1"/>
    </source>
</evidence>
<dbReference type="PANTHER" id="PTHR34154">
    <property type="entry name" value="ALKALI-SENSITIVE LINKAGE PROTEIN 1"/>
    <property type="match status" value="1"/>
</dbReference>
<evidence type="ECO:0000259" key="2">
    <source>
        <dbReference type="Pfam" id="PF04542"/>
    </source>
</evidence>
<dbReference type="InterPro" id="IPR007627">
    <property type="entry name" value="RNA_pol_sigma70_r2"/>
</dbReference>
<dbReference type="Gene3D" id="3.20.20.80">
    <property type="entry name" value="Glycosidases"/>
    <property type="match status" value="1"/>
</dbReference>
<dbReference type="Gene3D" id="1.10.1740.10">
    <property type="match status" value="1"/>
</dbReference>
<comment type="caution">
    <text evidence="4">The sequence shown here is derived from an EMBL/GenBank/DDBJ whole genome shotgun (WGS) entry which is preliminary data.</text>
</comment>
<sequence>MAGVGGSGPDAALVAAARDGDRRALDTLVADSLPLVYNIVGRALGGHADVDDVVQETLLRVVNGLRGLRDTSAYRSWLVAIAVRQVRDHERDRRTARHRGTGLDTAEEVPDPASDFAAVTILRLGLTDQRREVAEATRWLDKDDRALLALWWLEETGELGRADLAAALGLSGRHAAVRVQRMKEQVQVARTVVRALGSGAGCGDLRELAWNWDGTPGPLWRKRFARHIHSCADCGHRTAGLLPVERLLGGIPLLPVPAAMIAKYLPSLSGPGAAHVGGVQAPPGDGGVTLVPGNGGAHTAGVRPGGGGAHRAVRVINDRPRGVMAMLSNGPVAGSAAFGGAVVVVAGVLLAGHLNAGPPAAEAAAPVVGSAPVAVAAATPSRSPAKRRAQKPTPAPTPRRTVAPAVSVKKGVGVWKMRGVSTALARSGAKWYYNWSTRHDGITTPRGARFVPMIWGAKSVDARTLAEARAAGPYLLGFNEPDMTAQSNMSVEQALALWPKLMKAGRVLGSPAVAFGGDTRGGWLDRFMSGAAKKRYRVDFITLHWYGGDFRAAAATGQLKNYLQAVYKRYRKPIWLTEYALIDFSRGARFPTDSQQAAFVTASTRMLAALPYVQRYAWFGLPAESGKPNSGLFRDDGTPTAAGRAFMKAR</sequence>
<dbReference type="InterPro" id="IPR024655">
    <property type="entry name" value="Asl1_glyco_hydro_catalytic"/>
</dbReference>
<proteinExistence type="predicted"/>
<gene>
    <name evidence="4" type="ORF">ACFP1K_20055</name>
</gene>
<dbReference type="RefSeq" id="WP_380755472.1">
    <property type="nucleotide sequence ID" value="NZ_JBHSRF010000029.1"/>
</dbReference>
<dbReference type="Proteomes" id="UP001596137">
    <property type="component" value="Unassembled WGS sequence"/>
</dbReference>
<feature type="domain" description="RNA polymerase sigma-70 region 2" evidence="2">
    <location>
        <begin position="28"/>
        <end position="94"/>
    </location>
</feature>
<dbReference type="SUPFAM" id="SSF51445">
    <property type="entry name" value="(Trans)glycosidases"/>
    <property type="match status" value="1"/>
</dbReference>
<evidence type="ECO:0000259" key="3">
    <source>
        <dbReference type="Pfam" id="PF11790"/>
    </source>
</evidence>
<dbReference type="Pfam" id="PF04542">
    <property type="entry name" value="Sigma70_r2"/>
    <property type="match status" value="1"/>
</dbReference>
<evidence type="ECO:0000256" key="1">
    <source>
        <dbReference type="SAM" id="MobiDB-lite"/>
    </source>
</evidence>
<organism evidence="4 5">
    <name type="scientific">Sphaerisporangium aureirubrum</name>
    <dbReference type="NCBI Taxonomy" id="1544736"/>
    <lineage>
        <taxon>Bacteria</taxon>
        <taxon>Bacillati</taxon>
        <taxon>Actinomycetota</taxon>
        <taxon>Actinomycetes</taxon>
        <taxon>Streptosporangiales</taxon>
        <taxon>Streptosporangiaceae</taxon>
        <taxon>Sphaerisporangium</taxon>
    </lineage>
</organism>
<accession>A0ABW1NL66</accession>
<feature type="domain" description="Asl1-like glycosyl hydrolase catalytic" evidence="3">
    <location>
        <begin position="425"/>
        <end position="646"/>
    </location>
</feature>
<name>A0ABW1NL66_9ACTN</name>
<feature type="region of interest" description="Disordered" evidence="1">
    <location>
        <begin position="378"/>
        <end position="401"/>
    </location>
</feature>
<keyword evidence="5" id="KW-1185">Reference proteome</keyword>